<organism evidence="1 2">
    <name type="scientific">Epicoccum nigrum</name>
    <name type="common">Soil fungus</name>
    <name type="synonym">Epicoccum purpurascens</name>
    <dbReference type="NCBI Taxonomy" id="105696"/>
    <lineage>
        <taxon>Eukaryota</taxon>
        <taxon>Fungi</taxon>
        <taxon>Dikarya</taxon>
        <taxon>Ascomycota</taxon>
        <taxon>Pezizomycotina</taxon>
        <taxon>Dothideomycetes</taxon>
        <taxon>Pleosporomycetidae</taxon>
        <taxon>Pleosporales</taxon>
        <taxon>Pleosporineae</taxon>
        <taxon>Didymellaceae</taxon>
        <taxon>Epicoccum</taxon>
    </lineage>
</organism>
<evidence type="ECO:0000313" key="1">
    <source>
        <dbReference type="EMBL" id="OSS48577.1"/>
    </source>
</evidence>
<evidence type="ECO:0000313" key="2">
    <source>
        <dbReference type="Proteomes" id="UP000193240"/>
    </source>
</evidence>
<proteinExistence type="predicted"/>
<dbReference type="AlphaFoldDB" id="A0A1Y2LZF7"/>
<dbReference type="EMBL" id="KZ107845">
    <property type="protein sequence ID" value="OSS48577.1"/>
    <property type="molecule type" value="Genomic_DNA"/>
</dbReference>
<gene>
    <name evidence="1" type="ORF">B5807_07081</name>
</gene>
<name>A0A1Y2LZF7_EPING</name>
<sequence length="336" mass="36870">MAGLSTMASDARIGYYPRPDPEAVSSATRCSTIYGSAAPPWGPSTDYFTSTSYAYRVKTQLLTPKPFTTSVSTTSTYTEWETAPNNLTKTVYTDTYTWTNYLTTTETVYSTSTTTTSVLSSTTVTTADDFTPVQANYPQATQYVDDWAHHDNWAVEDEYFQDEGDDPYILLLAADRAQPLLLDALAPTTSNNATSTPNPSGEASKVDCLVTITNVYEAGTSTTKSYVSPPTYTRTAIISTETITSTVRTRTKTNPTETPYTYSLASALEIRSWYTETTTKTKTVRFTSSTFTASANQPQTTTTEFPSSTTTFYAACATNNIIDTYNKYPLDRLAAD</sequence>
<keyword evidence="2" id="KW-1185">Reference proteome</keyword>
<accession>A0A1Y2LZF7</accession>
<protein>
    <submittedName>
        <fullName evidence="1">Uncharacterized protein</fullName>
    </submittedName>
</protein>
<dbReference type="InParanoid" id="A0A1Y2LZF7"/>
<reference evidence="1 2" key="1">
    <citation type="journal article" date="2017" name="Genome Announc.">
        <title>Genome sequence of the saprophytic ascomycete Epicoccum nigrum ICMP 19927 strain isolated from New Zealand.</title>
        <authorList>
            <person name="Fokin M."/>
            <person name="Fleetwood D."/>
            <person name="Weir B.S."/>
            <person name="Villas-Boas S.G."/>
        </authorList>
    </citation>
    <scope>NUCLEOTIDE SEQUENCE [LARGE SCALE GENOMIC DNA]</scope>
    <source>
        <strain evidence="1 2">ICMP 19927</strain>
    </source>
</reference>
<dbReference type="Proteomes" id="UP000193240">
    <property type="component" value="Unassembled WGS sequence"/>
</dbReference>